<dbReference type="NCBIfam" id="TIGR01568">
    <property type="entry name" value="A_thal_3678"/>
    <property type="match status" value="1"/>
</dbReference>
<evidence type="ECO:0000256" key="5">
    <source>
        <dbReference type="ARBA" id="ARBA00023242"/>
    </source>
</evidence>
<keyword evidence="3 6" id="KW-0805">Transcription regulation</keyword>
<keyword evidence="5 6" id="KW-0539">Nucleus</keyword>
<dbReference type="GO" id="GO:0045892">
    <property type="term" value="P:negative regulation of DNA-templated transcription"/>
    <property type="evidence" value="ECO:0007669"/>
    <property type="project" value="UniProtKB-UniRule"/>
</dbReference>
<feature type="region of interest" description="Disordered" evidence="7">
    <location>
        <begin position="118"/>
        <end position="138"/>
    </location>
</feature>
<proteinExistence type="predicted"/>
<evidence type="ECO:0000256" key="4">
    <source>
        <dbReference type="ARBA" id="ARBA00023163"/>
    </source>
</evidence>
<comment type="caution">
    <text evidence="9">The sequence shown here is derived from an EMBL/GenBank/DDBJ whole genome shotgun (WGS) entry which is preliminary data.</text>
</comment>
<dbReference type="InterPro" id="IPR006458">
    <property type="entry name" value="Ovate_C"/>
</dbReference>
<dbReference type="Pfam" id="PF04844">
    <property type="entry name" value="Ovate"/>
    <property type="match status" value="1"/>
</dbReference>
<dbReference type="PANTHER" id="PTHR33057:SF26">
    <property type="entry name" value="TRANSCRIPTION REPRESSOR OFP13"/>
    <property type="match status" value="1"/>
</dbReference>
<evidence type="ECO:0000256" key="1">
    <source>
        <dbReference type="ARBA" id="ARBA00004123"/>
    </source>
</evidence>
<gene>
    <name evidence="9" type="ORF">HPP92_001987</name>
</gene>
<dbReference type="InterPro" id="IPR038933">
    <property type="entry name" value="Ovate"/>
</dbReference>
<keyword evidence="10" id="KW-1185">Reference proteome</keyword>
<protein>
    <recommendedName>
        <fullName evidence="6">Transcription repressor</fullName>
    </recommendedName>
    <alternativeName>
        <fullName evidence="6">Ovate family protein</fullName>
    </alternativeName>
</protein>
<organism evidence="9 10">
    <name type="scientific">Vanilla planifolia</name>
    <name type="common">Vanilla</name>
    <dbReference type="NCBI Taxonomy" id="51239"/>
    <lineage>
        <taxon>Eukaryota</taxon>
        <taxon>Viridiplantae</taxon>
        <taxon>Streptophyta</taxon>
        <taxon>Embryophyta</taxon>
        <taxon>Tracheophyta</taxon>
        <taxon>Spermatophyta</taxon>
        <taxon>Magnoliopsida</taxon>
        <taxon>Liliopsida</taxon>
        <taxon>Asparagales</taxon>
        <taxon>Orchidaceae</taxon>
        <taxon>Vanilloideae</taxon>
        <taxon>Vanilleae</taxon>
        <taxon>Vanilla</taxon>
    </lineage>
</organism>
<accession>A0A835RZA8</accession>
<dbReference type="EMBL" id="JADCNL010000001">
    <property type="protein sequence ID" value="KAG0497296.1"/>
    <property type="molecule type" value="Genomic_DNA"/>
</dbReference>
<reference evidence="9 10" key="1">
    <citation type="journal article" date="2020" name="Nat. Food">
        <title>A phased Vanilla planifolia genome enables genetic improvement of flavour and production.</title>
        <authorList>
            <person name="Hasing T."/>
            <person name="Tang H."/>
            <person name="Brym M."/>
            <person name="Khazi F."/>
            <person name="Huang T."/>
            <person name="Chambers A.H."/>
        </authorList>
    </citation>
    <scope>NUCLEOTIDE SEQUENCE [LARGE SCALE GENOMIC DNA]</scope>
    <source>
        <tissue evidence="9">Leaf</tissue>
    </source>
</reference>
<dbReference type="AlphaFoldDB" id="A0A835RZA8"/>
<dbReference type="PROSITE" id="PS51754">
    <property type="entry name" value="OVATE"/>
    <property type="match status" value="1"/>
</dbReference>
<keyword evidence="4 6" id="KW-0804">Transcription</keyword>
<dbReference type="PANTHER" id="PTHR33057">
    <property type="entry name" value="TRANSCRIPTION REPRESSOR OFP7-RELATED"/>
    <property type="match status" value="1"/>
</dbReference>
<feature type="domain" description="OVATE" evidence="8">
    <location>
        <begin position="186"/>
        <end position="245"/>
    </location>
</feature>
<evidence type="ECO:0000313" key="9">
    <source>
        <dbReference type="EMBL" id="KAG0497296.1"/>
    </source>
</evidence>
<comment type="function">
    <text evidence="6">Transcriptional repressor that regulates multiple aspects of plant growth and development.</text>
</comment>
<evidence type="ECO:0000256" key="6">
    <source>
        <dbReference type="RuleBase" id="RU367028"/>
    </source>
</evidence>
<name>A0A835RZA8_VANPL</name>
<keyword evidence="2 6" id="KW-0678">Repressor</keyword>
<evidence type="ECO:0000256" key="7">
    <source>
        <dbReference type="SAM" id="MobiDB-lite"/>
    </source>
</evidence>
<evidence type="ECO:0000259" key="8">
    <source>
        <dbReference type="PROSITE" id="PS51754"/>
    </source>
</evidence>
<evidence type="ECO:0000313" key="10">
    <source>
        <dbReference type="Proteomes" id="UP000636800"/>
    </source>
</evidence>
<evidence type="ECO:0000256" key="2">
    <source>
        <dbReference type="ARBA" id="ARBA00022491"/>
    </source>
</evidence>
<feature type="compositionally biased region" description="Acidic residues" evidence="7">
    <location>
        <begin position="124"/>
        <end position="135"/>
    </location>
</feature>
<sequence>MGPLFLDVSRREEAVTESRLESLTRTHIEIPPHDLCFANTSAAAHRCSLLSCRPSILGSFEQEKQELAQTPNMTMGCRGPKPLITASSDSFSSSCSASPWTWPSCGKTKTLSFRANDVPLPTEESSEEEGSEGVPEETSKAVLNGLRSGRLFFDPGGGGDTSSIMTEARGGDEEEEAGGFKGGVAVAVNSMDPYGDFRASMEEMVEARGAADWAWLQEMLVWLLRANGKGTHGFIVGAFFDLLIGLAASSSSFSSVQNGRRSLCSSCSSNSSYTFEIEEVVEGNNGNG</sequence>
<evidence type="ECO:0000256" key="3">
    <source>
        <dbReference type="ARBA" id="ARBA00023015"/>
    </source>
</evidence>
<dbReference type="Proteomes" id="UP000636800">
    <property type="component" value="Chromosome 1"/>
</dbReference>
<dbReference type="GO" id="GO:0005634">
    <property type="term" value="C:nucleus"/>
    <property type="evidence" value="ECO:0007669"/>
    <property type="project" value="UniProtKB-SubCell"/>
</dbReference>
<dbReference type="OrthoDB" id="289038at2759"/>
<comment type="subcellular location">
    <subcellularLocation>
        <location evidence="1 6">Nucleus</location>
    </subcellularLocation>
</comment>